<evidence type="ECO:0000259" key="21">
    <source>
        <dbReference type="PROSITE" id="PS50957"/>
    </source>
</evidence>
<dbReference type="GO" id="GO:0045861">
    <property type="term" value="P:negative regulation of proteolysis"/>
    <property type="evidence" value="ECO:0007669"/>
    <property type="project" value="UniProtKB-ARBA"/>
</dbReference>
<dbReference type="Gene3D" id="3.90.70.40">
    <property type="match status" value="1"/>
</dbReference>
<dbReference type="FunFam" id="2.30.39.10:FF:000003">
    <property type="entry name" value="alpha-1-antitrypsin isoform X1"/>
    <property type="match status" value="1"/>
</dbReference>
<evidence type="ECO:0000256" key="10">
    <source>
        <dbReference type="ARBA" id="ARBA00022801"/>
    </source>
</evidence>
<dbReference type="PANTHER" id="PTHR14159:SF0">
    <property type="entry name" value="ATAXIN-3-RELATED"/>
    <property type="match status" value="1"/>
</dbReference>
<evidence type="ECO:0000256" key="7">
    <source>
        <dbReference type="ARBA" id="ARBA00022729"/>
    </source>
</evidence>
<dbReference type="FunFam" id="3.30.497.10:FF:000001">
    <property type="entry name" value="Serine protease inhibitor"/>
    <property type="match status" value="1"/>
</dbReference>
<feature type="active site" description="Nucleophile" evidence="17">
    <location>
        <position position="14"/>
    </location>
</feature>
<evidence type="ECO:0000256" key="17">
    <source>
        <dbReference type="PIRSR" id="PIRSR633865-1"/>
    </source>
</evidence>
<dbReference type="GO" id="GO:0030195">
    <property type="term" value="P:negative regulation of blood coagulation"/>
    <property type="evidence" value="ECO:0007669"/>
    <property type="project" value="UniProtKB-ARBA"/>
</dbReference>
<dbReference type="InterPro" id="IPR023795">
    <property type="entry name" value="Serpin_CS"/>
</dbReference>
<evidence type="ECO:0000256" key="4">
    <source>
        <dbReference type="ARBA" id="ARBA00012759"/>
    </source>
</evidence>
<keyword evidence="5" id="KW-0645">Protease</keyword>
<dbReference type="SMART" id="SM00726">
    <property type="entry name" value="UIM"/>
    <property type="match status" value="2"/>
</dbReference>
<evidence type="ECO:0000256" key="19">
    <source>
        <dbReference type="RuleBase" id="RU000411"/>
    </source>
</evidence>
<dbReference type="InterPro" id="IPR006155">
    <property type="entry name" value="Josephin"/>
</dbReference>
<dbReference type="PROSITE" id="PS00284">
    <property type="entry name" value="SERPIN"/>
    <property type="match status" value="1"/>
</dbReference>
<evidence type="ECO:0000256" key="9">
    <source>
        <dbReference type="ARBA" id="ARBA00022786"/>
    </source>
</evidence>
<keyword evidence="9" id="KW-0833">Ubl conjugation pathway</keyword>
<dbReference type="Gene3D" id="1.10.287.10">
    <property type="entry name" value="S15/NS1, RNA-binding"/>
    <property type="match status" value="1"/>
</dbReference>
<dbReference type="Pfam" id="PF00079">
    <property type="entry name" value="Serpin"/>
    <property type="match status" value="1"/>
</dbReference>
<dbReference type="Proteomes" id="UP000886611">
    <property type="component" value="Unassembled WGS sequence"/>
</dbReference>
<comment type="similarity">
    <text evidence="3 19">Belongs to the serpin family.</text>
</comment>
<dbReference type="SMART" id="SM01246">
    <property type="entry name" value="Josephin"/>
    <property type="match status" value="1"/>
</dbReference>
<dbReference type="FunFam" id="1.10.287.10:FF:000005">
    <property type="entry name" value="ataxin-3 isoform X1"/>
    <property type="match status" value="1"/>
</dbReference>
<comment type="caution">
    <text evidence="22">The sequence shown here is derived from an EMBL/GenBank/DDBJ whole genome shotgun (WGS) entry which is preliminary data.</text>
</comment>
<dbReference type="GO" id="GO:0004867">
    <property type="term" value="F:serine-type endopeptidase inhibitor activity"/>
    <property type="evidence" value="ECO:0007669"/>
    <property type="project" value="UniProtKB-KW"/>
</dbReference>
<dbReference type="FunFam" id="2.30.39.10:FF:000035">
    <property type="entry name" value="Serine protease inhibitor (serpin) 16"/>
    <property type="match status" value="1"/>
</dbReference>
<accession>A0A8X7WYY8</accession>
<dbReference type="GO" id="GO:0005634">
    <property type="term" value="C:nucleus"/>
    <property type="evidence" value="ECO:0007669"/>
    <property type="project" value="UniProtKB-SubCell"/>
</dbReference>
<keyword evidence="7" id="KW-0732">Signal</keyword>
<evidence type="ECO:0000313" key="23">
    <source>
        <dbReference type="Proteomes" id="UP000886611"/>
    </source>
</evidence>
<dbReference type="GO" id="GO:0004843">
    <property type="term" value="F:cysteine-type deubiquitinase activity"/>
    <property type="evidence" value="ECO:0007669"/>
    <property type="project" value="UniProtKB-EC"/>
</dbReference>
<dbReference type="Gene3D" id="2.30.39.10">
    <property type="entry name" value="Alpha-1-antitrypsin, domain 1"/>
    <property type="match status" value="1"/>
</dbReference>
<feature type="compositionally biased region" description="Basic and acidic residues" evidence="20">
    <location>
        <begin position="205"/>
        <end position="217"/>
    </location>
</feature>
<keyword evidence="11" id="KW-0788">Thiol protease</keyword>
<dbReference type="FunFam" id="3.90.70.40:FF:000005">
    <property type="entry name" value="Ataxin 3"/>
    <property type="match status" value="1"/>
</dbReference>
<dbReference type="Pfam" id="PF02809">
    <property type="entry name" value="UIM"/>
    <property type="match status" value="2"/>
</dbReference>
<dbReference type="AlphaFoldDB" id="A0A8X7WYY8"/>
<feature type="active site" evidence="17 18">
    <location>
        <position position="134"/>
    </location>
</feature>
<dbReference type="InterPro" id="IPR003903">
    <property type="entry name" value="UIM_dom"/>
</dbReference>
<feature type="active site" evidence="18">
    <location>
        <position position="119"/>
    </location>
</feature>
<dbReference type="CDD" id="cd02055">
    <property type="entry name" value="serpinA10_PZI"/>
    <property type="match status" value="1"/>
</dbReference>
<dbReference type="SUPFAM" id="SSF56574">
    <property type="entry name" value="Serpins"/>
    <property type="match status" value="1"/>
</dbReference>
<dbReference type="InterPro" id="IPR042185">
    <property type="entry name" value="Serpin_sf_2"/>
</dbReference>
<feature type="region of interest" description="Disordered" evidence="20">
    <location>
        <begin position="194"/>
        <end position="230"/>
    </location>
</feature>
<dbReference type="EC" id="3.4.19.12" evidence="4"/>
<feature type="active site" evidence="18">
    <location>
        <position position="14"/>
    </location>
</feature>
<evidence type="ECO:0000256" key="15">
    <source>
        <dbReference type="ARBA" id="ARBA00023180"/>
    </source>
</evidence>
<evidence type="ECO:0000256" key="6">
    <source>
        <dbReference type="ARBA" id="ARBA00022690"/>
    </source>
</evidence>
<dbReference type="Gene3D" id="3.30.497.10">
    <property type="entry name" value="Antithrombin, subunit I, domain 2"/>
    <property type="match status" value="1"/>
</dbReference>
<evidence type="ECO:0000256" key="3">
    <source>
        <dbReference type="ARBA" id="ARBA00009500"/>
    </source>
</evidence>
<name>A0A8X7WYY8_POLSE</name>
<dbReference type="PROSITE" id="PS50330">
    <property type="entry name" value="UIM"/>
    <property type="match status" value="1"/>
</dbReference>
<keyword evidence="16" id="KW-0539">Nucleus</keyword>
<keyword evidence="10 18" id="KW-0378">Hydrolase</keyword>
<feature type="non-terminal residue" evidence="22">
    <location>
        <position position="731"/>
    </location>
</feature>
<feature type="active site" description="Proton acceptor" evidence="17">
    <location>
        <position position="119"/>
    </location>
</feature>
<evidence type="ECO:0000256" key="20">
    <source>
        <dbReference type="SAM" id="MobiDB-lite"/>
    </source>
</evidence>
<evidence type="ECO:0000256" key="14">
    <source>
        <dbReference type="ARBA" id="ARBA00023163"/>
    </source>
</evidence>
<keyword evidence="15" id="KW-0325">Glycoprotein</keyword>
<dbReference type="GO" id="GO:0006508">
    <property type="term" value="P:proteolysis"/>
    <property type="evidence" value="ECO:0007669"/>
    <property type="project" value="UniProtKB-KW"/>
</dbReference>
<evidence type="ECO:0000313" key="22">
    <source>
        <dbReference type="EMBL" id="KAG2457532.1"/>
    </source>
</evidence>
<comment type="catalytic activity">
    <reaction evidence="1">
        <text>Thiol-dependent hydrolysis of ester, thioester, amide, peptide and isopeptide bonds formed by the C-terminal Gly of ubiquitin (a 76-residue protein attached to proteins as an intracellular targeting signal).</text>
        <dbReference type="EC" id="3.4.19.12"/>
    </reaction>
</comment>
<evidence type="ECO:0000256" key="12">
    <source>
        <dbReference type="ARBA" id="ARBA00022900"/>
    </source>
</evidence>
<evidence type="ECO:0000256" key="16">
    <source>
        <dbReference type="ARBA" id="ARBA00023242"/>
    </source>
</evidence>
<evidence type="ECO:0000256" key="2">
    <source>
        <dbReference type="ARBA" id="ARBA00004123"/>
    </source>
</evidence>
<dbReference type="InterPro" id="IPR033865">
    <property type="entry name" value="Ataxin-3"/>
</dbReference>
<feature type="domain" description="Josephin" evidence="21">
    <location>
        <begin position="1"/>
        <end position="180"/>
    </location>
</feature>
<dbReference type="GO" id="GO:0016579">
    <property type="term" value="P:protein deubiquitination"/>
    <property type="evidence" value="ECO:0007669"/>
    <property type="project" value="InterPro"/>
</dbReference>
<keyword evidence="12" id="KW-0722">Serine protease inhibitor</keyword>
<dbReference type="GO" id="GO:0005576">
    <property type="term" value="C:extracellular region"/>
    <property type="evidence" value="ECO:0007669"/>
    <property type="project" value="UniProtKB-ARBA"/>
</dbReference>
<feature type="non-terminal residue" evidence="22">
    <location>
        <position position="1"/>
    </location>
</feature>
<organism evidence="22 23">
    <name type="scientific">Polypterus senegalus</name>
    <name type="common">Senegal bichir</name>
    <dbReference type="NCBI Taxonomy" id="55291"/>
    <lineage>
        <taxon>Eukaryota</taxon>
        <taxon>Metazoa</taxon>
        <taxon>Chordata</taxon>
        <taxon>Craniata</taxon>
        <taxon>Vertebrata</taxon>
        <taxon>Euteleostomi</taxon>
        <taxon>Actinopterygii</taxon>
        <taxon>Polypteriformes</taxon>
        <taxon>Polypteridae</taxon>
        <taxon>Polypterus</taxon>
    </lineage>
</organism>
<sequence length="731" mass="82838">FFVVFFFQQEGSLCAQHCLNNLLQGEYFSPVELSAIAQQLDEEERIRMAEGGVTSEEYRTFLQQPSGNMDDSGFFSIQVISKALGVWGLELILFNSPEYQKQMADPVNEKAFICNYKEHWFTVRKLGRQWFNLNSLLTGPELISDTYLALFLAQLQQEGYSIFVIRGELPDCEADQILGIIRVEQRQRPRLIGEEASQLASRQRSPLDRTVEGRRAFEGGPIGPIDEDEENLSKALALSQKDIEVEDEEADLRRAIQLSMQGSSTTGSSADTIGDITANTSKSVQSESLSAEELRRRRQAYFENSAFQHRTSLGKPVGAHKIKPTEMKQNLWLFLLWAAVLSATSHNKDGKHEEMPLDVLALTERNNDFAMTLYKEIASSHDHNIFFSPPCLASAFAMLSLGAGGKTHSQILKALNLHQLKDTERPYLIPELFLNLKRNLSSNPDLVINQDSSIFASSSMELQEGFVNDTKEYFGAEVLKVNFSESQNAKAEINQYVSKMTQGRIEALLESVDPQTKLMMLNSIFFKGKWKQPFNASDTEESRFYVNKYKVVRVPMMYKSDRFQMAYDSTLKLVILKLPYRGNAAMLVLLPEKDVDHDSIDEEISAKHLTGWLKKLKSIKLEVFLPRFKLEQSYKMHKILPRLGITDVFTELADLSHIADNRHLKVSEVIHKSALEVDERGTEAASATATGITGYSLPPTFKVDRPFLFLIYHEITNCLLFMGRVVDPTEK</sequence>
<evidence type="ECO:0000256" key="11">
    <source>
        <dbReference type="ARBA" id="ARBA00022807"/>
    </source>
</evidence>
<dbReference type="InterPro" id="IPR033835">
    <property type="entry name" value="PZI_serpin_dom"/>
</dbReference>
<evidence type="ECO:0000256" key="13">
    <source>
        <dbReference type="ARBA" id="ARBA00023015"/>
    </source>
</evidence>
<evidence type="ECO:0000256" key="18">
    <source>
        <dbReference type="PROSITE-ProRule" id="PRU00331"/>
    </source>
</evidence>
<comment type="subcellular location">
    <subcellularLocation>
        <location evidence="2">Nucleus</location>
    </subcellularLocation>
</comment>
<dbReference type="PRINTS" id="PR01233">
    <property type="entry name" value="JOSEPHIN"/>
</dbReference>
<keyword evidence="23" id="KW-1185">Reference proteome</keyword>
<keyword evidence="13" id="KW-0805">Transcription regulation</keyword>
<evidence type="ECO:0000256" key="1">
    <source>
        <dbReference type="ARBA" id="ARBA00000707"/>
    </source>
</evidence>
<dbReference type="PANTHER" id="PTHR14159">
    <property type="entry name" value="ATAXIN-3-RELATED"/>
    <property type="match status" value="1"/>
</dbReference>
<evidence type="ECO:0000256" key="5">
    <source>
        <dbReference type="ARBA" id="ARBA00022670"/>
    </source>
</evidence>
<dbReference type="Pfam" id="PF02099">
    <property type="entry name" value="Josephin"/>
    <property type="match status" value="1"/>
</dbReference>
<dbReference type="GO" id="GO:0007596">
    <property type="term" value="P:blood coagulation"/>
    <property type="evidence" value="ECO:0007669"/>
    <property type="project" value="InterPro"/>
</dbReference>
<dbReference type="PROSITE" id="PS50957">
    <property type="entry name" value="JOSEPHIN"/>
    <property type="match status" value="1"/>
</dbReference>
<proteinExistence type="inferred from homology"/>
<dbReference type="InterPro" id="IPR042178">
    <property type="entry name" value="Serpin_sf_1"/>
</dbReference>
<reference evidence="22 23" key="1">
    <citation type="journal article" date="2021" name="Cell">
        <title>Tracing the genetic footprints of vertebrate landing in non-teleost ray-finned fishes.</title>
        <authorList>
            <person name="Bi X."/>
            <person name="Wang K."/>
            <person name="Yang L."/>
            <person name="Pan H."/>
            <person name="Jiang H."/>
            <person name="Wei Q."/>
            <person name="Fang M."/>
            <person name="Yu H."/>
            <person name="Zhu C."/>
            <person name="Cai Y."/>
            <person name="He Y."/>
            <person name="Gan X."/>
            <person name="Zeng H."/>
            <person name="Yu D."/>
            <person name="Zhu Y."/>
            <person name="Jiang H."/>
            <person name="Qiu Q."/>
            <person name="Yang H."/>
            <person name="Zhang Y.E."/>
            <person name="Wang W."/>
            <person name="Zhu M."/>
            <person name="He S."/>
            <person name="Zhang G."/>
        </authorList>
    </citation>
    <scope>NUCLEOTIDE SEQUENCE [LARGE SCALE GENOMIC DNA]</scope>
    <source>
        <strain evidence="22">Bchr_013</strain>
    </source>
</reference>
<keyword evidence="6" id="KW-0646">Protease inhibitor</keyword>
<dbReference type="EMBL" id="JAATIS010008546">
    <property type="protein sequence ID" value="KAG2457532.1"/>
    <property type="molecule type" value="Genomic_DNA"/>
</dbReference>
<gene>
    <name evidence="22" type="primary">Atxn3</name>
    <name evidence="22" type="ORF">GTO96_0012352</name>
</gene>
<keyword evidence="14" id="KW-0804">Transcription</keyword>
<protein>
    <recommendedName>
        <fullName evidence="4">ubiquitinyl hydrolase 1</fullName>
        <ecNumber evidence="4">3.4.19.12</ecNumber>
    </recommendedName>
</protein>
<dbReference type="SMART" id="SM00093">
    <property type="entry name" value="SERPIN"/>
    <property type="match status" value="1"/>
</dbReference>
<keyword evidence="8" id="KW-0677">Repeat</keyword>
<dbReference type="InterPro" id="IPR023796">
    <property type="entry name" value="Serpin_dom"/>
</dbReference>
<evidence type="ECO:0000256" key="8">
    <source>
        <dbReference type="ARBA" id="ARBA00022737"/>
    </source>
</evidence>
<dbReference type="InterPro" id="IPR036186">
    <property type="entry name" value="Serpin_sf"/>
</dbReference>